<name>A0A382NF28_9ZZZZ</name>
<evidence type="ECO:0000256" key="1">
    <source>
        <dbReference type="SAM" id="Phobius"/>
    </source>
</evidence>
<evidence type="ECO:0000313" key="2">
    <source>
        <dbReference type="EMBL" id="SVC59814.1"/>
    </source>
</evidence>
<keyword evidence="1" id="KW-0472">Membrane</keyword>
<accession>A0A382NF28</accession>
<organism evidence="2">
    <name type="scientific">marine metagenome</name>
    <dbReference type="NCBI Taxonomy" id="408172"/>
    <lineage>
        <taxon>unclassified sequences</taxon>
        <taxon>metagenomes</taxon>
        <taxon>ecological metagenomes</taxon>
    </lineage>
</organism>
<gene>
    <name evidence="2" type="ORF">METZ01_LOCUS312668</name>
</gene>
<proteinExistence type="predicted"/>
<dbReference type="EMBL" id="UINC01100060">
    <property type="protein sequence ID" value="SVC59814.1"/>
    <property type="molecule type" value="Genomic_DNA"/>
</dbReference>
<keyword evidence="1" id="KW-1133">Transmembrane helix</keyword>
<dbReference type="Gene3D" id="3.90.550.10">
    <property type="entry name" value="Spore Coat Polysaccharide Biosynthesis Protein SpsA, Chain A"/>
    <property type="match status" value="1"/>
</dbReference>
<reference evidence="2" key="1">
    <citation type="submission" date="2018-05" db="EMBL/GenBank/DDBJ databases">
        <authorList>
            <person name="Lanie J.A."/>
            <person name="Ng W.-L."/>
            <person name="Kazmierczak K.M."/>
            <person name="Andrzejewski T.M."/>
            <person name="Davidsen T.M."/>
            <person name="Wayne K.J."/>
            <person name="Tettelin H."/>
            <person name="Glass J.I."/>
            <person name="Rusch D."/>
            <person name="Podicherti R."/>
            <person name="Tsui H.-C.T."/>
            <person name="Winkler M.E."/>
        </authorList>
    </citation>
    <scope>NUCLEOTIDE SEQUENCE</scope>
</reference>
<dbReference type="InterPro" id="IPR029044">
    <property type="entry name" value="Nucleotide-diphossugar_trans"/>
</dbReference>
<dbReference type="AlphaFoldDB" id="A0A382NF28"/>
<feature type="transmembrane region" description="Helical" evidence="1">
    <location>
        <begin position="63"/>
        <end position="82"/>
    </location>
</feature>
<feature type="non-terminal residue" evidence="2">
    <location>
        <position position="1"/>
    </location>
</feature>
<protein>
    <recommendedName>
        <fullName evidence="3">Glycosyltransferase family 2 protein</fullName>
    </recommendedName>
</protein>
<sequence>KFDEKIQILQDYDLYLQLCNFGKFIGIPENLMTYNLDNQLDHISLRKNKFFQSAHLIFNKQQGFYKITILIGLAIILFQKLFKSIK</sequence>
<keyword evidence="1" id="KW-0812">Transmembrane</keyword>
<evidence type="ECO:0008006" key="3">
    <source>
        <dbReference type="Google" id="ProtNLM"/>
    </source>
</evidence>